<sequence length="69" mass="8059">MARKCREGAWQALILHPIPRLGGPGVVIQIDESKFNHKSKLSKKGLNTLFHRRRRPRREKWVLGLFDTL</sequence>
<evidence type="ECO:0000313" key="2">
    <source>
        <dbReference type="Proteomes" id="UP001159428"/>
    </source>
</evidence>
<dbReference type="AlphaFoldDB" id="A0AAU9XJ57"/>
<keyword evidence="2" id="KW-1185">Reference proteome</keyword>
<evidence type="ECO:0008006" key="3">
    <source>
        <dbReference type="Google" id="ProtNLM"/>
    </source>
</evidence>
<protein>
    <recommendedName>
        <fullName evidence="3">Transposase</fullName>
    </recommendedName>
</protein>
<accession>A0AAU9XJ57</accession>
<dbReference type="EMBL" id="CALNXJ010000045">
    <property type="protein sequence ID" value="CAH3149215.1"/>
    <property type="molecule type" value="Genomic_DNA"/>
</dbReference>
<organism evidence="1 2">
    <name type="scientific">Pocillopora meandrina</name>
    <dbReference type="NCBI Taxonomy" id="46732"/>
    <lineage>
        <taxon>Eukaryota</taxon>
        <taxon>Metazoa</taxon>
        <taxon>Cnidaria</taxon>
        <taxon>Anthozoa</taxon>
        <taxon>Hexacorallia</taxon>
        <taxon>Scleractinia</taxon>
        <taxon>Astrocoeniina</taxon>
        <taxon>Pocilloporidae</taxon>
        <taxon>Pocillopora</taxon>
    </lineage>
</organism>
<evidence type="ECO:0000313" key="1">
    <source>
        <dbReference type="EMBL" id="CAH3149215.1"/>
    </source>
</evidence>
<dbReference type="Proteomes" id="UP001159428">
    <property type="component" value="Unassembled WGS sequence"/>
</dbReference>
<name>A0AAU9XJ57_9CNID</name>
<reference evidence="1 2" key="1">
    <citation type="submission" date="2022-05" db="EMBL/GenBank/DDBJ databases">
        <authorList>
            <consortium name="Genoscope - CEA"/>
            <person name="William W."/>
        </authorList>
    </citation>
    <scope>NUCLEOTIDE SEQUENCE [LARGE SCALE GENOMIC DNA]</scope>
</reference>
<gene>
    <name evidence="1" type="ORF">PMEA_00024048</name>
</gene>
<proteinExistence type="predicted"/>
<comment type="caution">
    <text evidence="1">The sequence shown here is derived from an EMBL/GenBank/DDBJ whole genome shotgun (WGS) entry which is preliminary data.</text>
</comment>